<evidence type="ECO:0000313" key="3">
    <source>
        <dbReference type="Proteomes" id="UP000243197"/>
    </source>
</evidence>
<dbReference type="OrthoDB" id="9762978at2"/>
<dbReference type="PANTHER" id="PTHR33451:SF3">
    <property type="entry name" value="MALATE-2H(+)_NA(+)-LACTATE ANTIPORTER"/>
    <property type="match status" value="1"/>
</dbReference>
<organism evidence="2 3">
    <name type="scientific">Ichthyobacterium seriolicida</name>
    <dbReference type="NCBI Taxonomy" id="242600"/>
    <lineage>
        <taxon>Bacteria</taxon>
        <taxon>Pseudomonadati</taxon>
        <taxon>Bacteroidota</taxon>
        <taxon>Flavobacteriia</taxon>
        <taxon>Flavobacteriales</taxon>
        <taxon>Ichthyobacteriaceae</taxon>
        <taxon>Ichthyobacterium</taxon>
    </lineage>
</organism>
<evidence type="ECO:0000313" key="2">
    <source>
        <dbReference type="EMBL" id="BAV94352.1"/>
    </source>
</evidence>
<accession>A0A1J1EA04</accession>
<reference evidence="2 3" key="1">
    <citation type="submission" date="2014-03" db="EMBL/GenBank/DDBJ databases">
        <title>complete genome sequence of Flavobacteriaceae bacterium JBKA-6.</title>
        <authorList>
            <person name="Takano T."/>
            <person name="Nakamura Y."/>
            <person name="Takuma S."/>
            <person name="Yasuike M."/>
            <person name="Matsuyama T."/>
            <person name="Sakai T."/>
            <person name="Fujiwara A."/>
            <person name="Kimoto K."/>
            <person name="Fukuda Y."/>
            <person name="Kondo H."/>
            <person name="Hirono I."/>
            <person name="Nakayasu C."/>
        </authorList>
    </citation>
    <scope>NUCLEOTIDE SEQUENCE [LARGE SCALE GENOMIC DNA]</scope>
    <source>
        <strain evidence="2 3">JBKA-6</strain>
    </source>
</reference>
<keyword evidence="3" id="KW-1185">Reference proteome</keyword>
<dbReference type="InterPro" id="IPR052180">
    <property type="entry name" value="NhaC_Na-H+_Antiporter"/>
</dbReference>
<keyword evidence="1" id="KW-0812">Transmembrane</keyword>
<name>A0A1J1EA04_9FLAO</name>
<dbReference type="PANTHER" id="PTHR33451">
    <property type="entry name" value="MALATE-2H(+)/NA(+)-LACTATE ANTIPORTER"/>
    <property type="match status" value="1"/>
</dbReference>
<dbReference type="RefSeq" id="WP_096685257.1">
    <property type="nucleotide sequence ID" value="NZ_AP014564.1"/>
</dbReference>
<sequence length="141" mass="15473">MATAVRVAIGFRHEISLDKIISDIEKSISSVSSTIIILFIIDSLSATWMISGIVPTMIYYSLRIINTQLFLVTSVIMCSLVSVFVGSWSSWTTISTIGLTMLGIGKVLIFPEEMTAGAVISGAYFGDKTPPRDYKFSFCRN</sequence>
<dbReference type="KEGG" id="ise:JBKA6_0339"/>
<proteinExistence type="predicted"/>
<gene>
    <name evidence="2" type="ORF">JBKA6_0339</name>
</gene>
<dbReference type="AlphaFoldDB" id="A0A1J1EA04"/>
<protein>
    <submittedName>
        <fullName evidence="2">Na+/H+ antiporter NhaC</fullName>
    </submittedName>
</protein>
<feature type="transmembrane region" description="Helical" evidence="1">
    <location>
        <begin position="35"/>
        <end position="62"/>
    </location>
</feature>
<feature type="transmembrane region" description="Helical" evidence="1">
    <location>
        <begin position="69"/>
        <end position="91"/>
    </location>
</feature>
<dbReference type="Proteomes" id="UP000243197">
    <property type="component" value="Chromosome"/>
</dbReference>
<evidence type="ECO:0000256" key="1">
    <source>
        <dbReference type="SAM" id="Phobius"/>
    </source>
</evidence>
<keyword evidence="1" id="KW-0472">Membrane</keyword>
<dbReference type="EMBL" id="AP014564">
    <property type="protein sequence ID" value="BAV94352.1"/>
    <property type="molecule type" value="Genomic_DNA"/>
</dbReference>
<keyword evidence="1" id="KW-1133">Transmembrane helix</keyword>